<evidence type="ECO:0000256" key="6">
    <source>
        <dbReference type="ARBA" id="ARBA00022622"/>
    </source>
</evidence>
<keyword evidence="11 14" id="KW-1015">Disulfide bond</keyword>
<sequence>MVPRLLVWTFIYIYTRSPASNSTATSPSSGIVSMRVWTLVWPTALVVLPLAWAQEPSLQDRLLLFPKCAMSCLGETIGQSECSLTNQTCMCTDQKLQDAMTTCVMGNCTIKEAIITKNLTASGCNAPVRDKTSEYVAISNAFGAISAAFVLQRFGYKLWAKLDFGLDDWFTLITIVTGVPSTVINAHGVAPNGMGRDTWTLTMENITNFGRDFYIMEIIYFAEVSLLKLAMLFFYIRIFPGIGVRRVLWGTVAFVSVFGIIFVFTAIFQCTPINYYWWKWDGIHQGHCLDINAIAWSNAAISIALDIWMLAIPLWQLRGLKLDWRKKVGVAMMFSVGAFVTIVSILRLRSLVKFGSDSTNPTWDFFDVGMWSTVEINVGIMCACMPSLRLLLVHLFPKLLGTTQRYYAKYSSGVHRTTTTRRQSRPFRATGNVSHVERSQHRPEIKSNAITLQTTYTVEYGDKDNDEMQLVYIRDLGGKDSRSGSASGSSDPV</sequence>
<evidence type="ECO:0000256" key="14">
    <source>
        <dbReference type="PROSITE-ProRule" id="PRU01356"/>
    </source>
</evidence>
<keyword evidence="18" id="KW-1185">Reference proteome</keyword>
<evidence type="ECO:0000256" key="12">
    <source>
        <dbReference type="ARBA" id="ARBA00023288"/>
    </source>
</evidence>
<feature type="transmembrane region" description="Helical" evidence="15">
    <location>
        <begin position="368"/>
        <end position="392"/>
    </location>
</feature>
<name>A0A9Q8V966_9HYPO</name>
<keyword evidence="9 15" id="KW-1133">Transmembrane helix</keyword>
<evidence type="ECO:0000256" key="13">
    <source>
        <dbReference type="ARBA" id="ARBA00038359"/>
    </source>
</evidence>
<dbReference type="GeneID" id="72064950"/>
<dbReference type="GO" id="GO:0005576">
    <property type="term" value="C:extracellular region"/>
    <property type="evidence" value="ECO:0007669"/>
    <property type="project" value="UniProtKB-SubCell"/>
</dbReference>
<comment type="similarity">
    <text evidence="4">Belongs to the RBT5 family.</text>
</comment>
<dbReference type="PANTHER" id="PTHR33048">
    <property type="entry name" value="PTH11-LIKE INTEGRAL MEMBRANE PROTEIN (AFU_ORTHOLOGUE AFUA_5G11245)"/>
    <property type="match status" value="1"/>
</dbReference>
<dbReference type="PANTHER" id="PTHR33048:SF143">
    <property type="entry name" value="EXTRACELLULAR MEMBRANE PROTEIN CFEM DOMAIN-CONTAINING PROTEIN-RELATED"/>
    <property type="match status" value="1"/>
</dbReference>
<dbReference type="Proteomes" id="UP000829364">
    <property type="component" value="Chromosome 2"/>
</dbReference>
<reference evidence="17" key="1">
    <citation type="submission" date="2021-11" db="EMBL/GenBank/DDBJ databases">
        <title>Purpureocillium_takamizusanense_genome.</title>
        <authorList>
            <person name="Nguyen N.-H."/>
        </authorList>
    </citation>
    <scope>NUCLEOTIDE SEQUENCE</scope>
    <source>
        <strain evidence="17">PT3</strain>
    </source>
</reference>
<organism evidence="17 18">
    <name type="scientific">Purpureocillium takamizusanense</name>
    <dbReference type="NCBI Taxonomy" id="2060973"/>
    <lineage>
        <taxon>Eukaryota</taxon>
        <taxon>Fungi</taxon>
        <taxon>Dikarya</taxon>
        <taxon>Ascomycota</taxon>
        <taxon>Pezizomycotina</taxon>
        <taxon>Sordariomycetes</taxon>
        <taxon>Hypocreomycetidae</taxon>
        <taxon>Hypocreales</taxon>
        <taxon>Ophiocordycipitaceae</taxon>
        <taxon>Purpureocillium</taxon>
    </lineage>
</organism>
<keyword evidence="5" id="KW-0964">Secreted</keyword>
<evidence type="ECO:0000256" key="5">
    <source>
        <dbReference type="ARBA" id="ARBA00022525"/>
    </source>
</evidence>
<evidence type="ECO:0000313" key="18">
    <source>
        <dbReference type="Proteomes" id="UP000829364"/>
    </source>
</evidence>
<evidence type="ECO:0000256" key="3">
    <source>
        <dbReference type="ARBA" id="ARBA00004613"/>
    </source>
</evidence>
<feature type="disulfide bond" evidence="14">
    <location>
        <begin position="72"/>
        <end position="103"/>
    </location>
</feature>
<keyword evidence="8" id="KW-0732">Signal</keyword>
<feature type="domain" description="CFEM" evidence="16">
    <location>
        <begin position="40"/>
        <end position="151"/>
    </location>
</feature>
<evidence type="ECO:0000256" key="9">
    <source>
        <dbReference type="ARBA" id="ARBA00022989"/>
    </source>
</evidence>
<dbReference type="GO" id="GO:0098552">
    <property type="term" value="C:side of membrane"/>
    <property type="evidence" value="ECO:0007669"/>
    <property type="project" value="UniProtKB-KW"/>
</dbReference>
<evidence type="ECO:0000313" key="17">
    <source>
        <dbReference type="EMBL" id="UNI16564.1"/>
    </source>
</evidence>
<dbReference type="EMBL" id="CP086355">
    <property type="protein sequence ID" value="UNI16564.1"/>
    <property type="molecule type" value="Genomic_DNA"/>
</dbReference>
<feature type="disulfide bond" evidence="14">
    <location>
        <begin position="68"/>
        <end position="108"/>
    </location>
</feature>
<dbReference type="SMART" id="SM00747">
    <property type="entry name" value="CFEM"/>
    <property type="match status" value="1"/>
</dbReference>
<dbReference type="RefSeq" id="XP_047840045.1">
    <property type="nucleotide sequence ID" value="XM_047984073.1"/>
</dbReference>
<evidence type="ECO:0000256" key="7">
    <source>
        <dbReference type="ARBA" id="ARBA00022692"/>
    </source>
</evidence>
<feature type="transmembrane region" description="Helical" evidence="15">
    <location>
        <begin position="294"/>
        <end position="316"/>
    </location>
</feature>
<dbReference type="AlphaFoldDB" id="A0A9Q8V966"/>
<evidence type="ECO:0000256" key="11">
    <source>
        <dbReference type="ARBA" id="ARBA00023157"/>
    </source>
</evidence>
<keyword evidence="6" id="KW-0336">GPI-anchor</keyword>
<comment type="caution">
    <text evidence="14">Lacks conserved residue(s) required for the propagation of feature annotation.</text>
</comment>
<evidence type="ECO:0000256" key="8">
    <source>
        <dbReference type="ARBA" id="ARBA00022729"/>
    </source>
</evidence>
<keyword evidence="7 15" id="KW-0812">Transmembrane</keyword>
<evidence type="ECO:0000256" key="4">
    <source>
        <dbReference type="ARBA" id="ARBA00010031"/>
    </source>
</evidence>
<dbReference type="OrthoDB" id="2496787at2759"/>
<evidence type="ECO:0000256" key="10">
    <source>
        <dbReference type="ARBA" id="ARBA00023136"/>
    </source>
</evidence>
<gene>
    <name evidence="17" type="ORF">JDV02_002990</name>
</gene>
<feature type="disulfide bond" evidence="14">
    <location>
        <begin position="91"/>
        <end position="124"/>
    </location>
</feature>
<comment type="similarity">
    <text evidence="13">Belongs to the SAT4 family.</text>
</comment>
<dbReference type="KEGG" id="ptkz:JDV02_002990"/>
<dbReference type="Pfam" id="PF20684">
    <property type="entry name" value="Fung_rhodopsin"/>
    <property type="match status" value="1"/>
</dbReference>
<dbReference type="InterPro" id="IPR008427">
    <property type="entry name" value="Extracellular_membr_CFEM_dom"/>
</dbReference>
<evidence type="ECO:0000256" key="15">
    <source>
        <dbReference type="SAM" id="Phobius"/>
    </source>
</evidence>
<dbReference type="InterPro" id="IPR049326">
    <property type="entry name" value="Rhodopsin_dom_fungi"/>
</dbReference>
<feature type="transmembrane region" description="Helical" evidence="15">
    <location>
        <begin position="328"/>
        <end position="348"/>
    </location>
</feature>
<feature type="disulfide bond" evidence="14">
    <location>
        <begin position="82"/>
        <end position="89"/>
    </location>
</feature>
<feature type="transmembrane region" description="Helical" evidence="15">
    <location>
        <begin position="213"/>
        <end position="235"/>
    </location>
</feature>
<proteinExistence type="inferred from homology"/>
<dbReference type="InterPro" id="IPR052337">
    <property type="entry name" value="SAT4-like"/>
</dbReference>
<protein>
    <recommendedName>
        <fullName evidence="16">CFEM domain-containing protein</fullName>
    </recommendedName>
</protein>
<evidence type="ECO:0000256" key="2">
    <source>
        <dbReference type="ARBA" id="ARBA00004589"/>
    </source>
</evidence>
<evidence type="ECO:0000259" key="16">
    <source>
        <dbReference type="PROSITE" id="PS52012"/>
    </source>
</evidence>
<keyword evidence="6" id="KW-0325">Glycoprotein</keyword>
<dbReference type="Pfam" id="PF05730">
    <property type="entry name" value="CFEM"/>
    <property type="match status" value="1"/>
</dbReference>
<dbReference type="PROSITE" id="PS52012">
    <property type="entry name" value="CFEM"/>
    <property type="match status" value="1"/>
</dbReference>
<evidence type="ECO:0000256" key="1">
    <source>
        <dbReference type="ARBA" id="ARBA00004141"/>
    </source>
</evidence>
<comment type="subcellular location">
    <subcellularLocation>
        <location evidence="2">Membrane</location>
        <topology evidence="2">Lipid-anchor</topology>
        <topology evidence="2">GPI-anchor</topology>
    </subcellularLocation>
    <subcellularLocation>
        <location evidence="1">Membrane</location>
        <topology evidence="1">Multi-pass membrane protein</topology>
    </subcellularLocation>
    <subcellularLocation>
        <location evidence="3">Secreted</location>
    </subcellularLocation>
</comment>
<keyword evidence="10 15" id="KW-0472">Membrane</keyword>
<keyword evidence="12" id="KW-0449">Lipoprotein</keyword>
<feature type="transmembrane region" description="Helical" evidence="15">
    <location>
        <begin position="247"/>
        <end position="268"/>
    </location>
</feature>
<accession>A0A9Q8V966</accession>